<reference evidence="7" key="1">
    <citation type="journal article" date="2015" name="Nature">
        <title>Complex archaea that bridge the gap between prokaryotes and eukaryotes.</title>
        <authorList>
            <person name="Spang A."/>
            <person name="Saw J.H."/>
            <person name="Jorgensen S.L."/>
            <person name="Zaremba-Niedzwiedzka K."/>
            <person name="Martijn J."/>
            <person name="Lind A.E."/>
            <person name="van Eijk R."/>
            <person name="Schleper C."/>
            <person name="Guy L."/>
            <person name="Ettema T.J."/>
        </authorList>
    </citation>
    <scope>NUCLEOTIDE SEQUENCE</scope>
</reference>
<feature type="domain" description="2Fe-2S ferredoxin-type" evidence="6">
    <location>
        <begin position="3"/>
        <end position="79"/>
    </location>
</feature>
<dbReference type="InterPro" id="IPR036010">
    <property type="entry name" value="2Fe-2S_ferredoxin-like_sf"/>
</dbReference>
<comment type="caution">
    <text evidence="7">The sequence shown here is derived from an EMBL/GenBank/DDBJ whole genome shotgun (WGS) entry which is preliminary data.</text>
</comment>
<keyword evidence="4" id="KW-0408">Iron</keyword>
<keyword evidence="5" id="KW-0411">Iron-sulfur</keyword>
<dbReference type="PANTHER" id="PTHR44379">
    <property type="entry name" value="OXIDOREDUCTASE WITH IRON-SULFUR SUBUNIT"/>
    <property type="match status" value="1"/>
</dbReference>
<evidence type="ECO:0000259" key="6">
    <source>
        <dbReference type="PROSITE" id="PS51085"/>
    </source>
</evidence>
<dbReference type="PROSITE" id="PS51085">
    <property type="entry name" value="2FE2S_FER_2"/>
    <property type="match status" value="1"/>
</dbReference>
<evidence type="ECO:0000256" key="1">
    <source>
        <dbReference type="ARBA" id="ARBA00022714"/>
    </source>
</evidence>
<sequence length="160" mass="17646">MIETINFKLNDKPTRLNVDGERMLLWALRSELSLTGTKFGCGEGFCGSCTVLVNKEAVRSCQFPVKDVKGKDVITIEGLAKNGNLHPLQKAFIKHDALQCGFCTPGMILNAYSVLLKNPQPSHKDILQNMDENLCRCGAHTRIVQAIKTAAKEMIGGEKR</sequence>
<dbReference type="InterPro" id="IPR001041">
    <property type="entry name" value="2Fe-2S_ferredoxin-type"/>
</dbReference>
<gene>
    <name evidence="7" type="ORF">LCGC14_0530040</name>
</gene>
<evidence type="ECO:0000256" key="4">
    <source>
        <dbReference type="ARBA" id="ARBA00023004"/>
    </source>
</evidence>
<dbReference type="InterPro" id="IPR006058">
    <property type="entry name" value="2Fe2S_fd_BS"/>
</dbReference>
<organism evidence="7">
    <name type="scientific">marine sediment metagenome</name>
    <dbReference type="NCBI Taxonomy" id="412755"/>
    <lineage>
        <taxon>unclassified sequences</taxon>
        <taxon>metagenomes</taxon>
        <taxon>ecological metagenomes</taxon>
    </lineage>
</organism>
<dbReference type="PROSITE" id="PS00197">
    <property type="entry name" value="2FE2S_FER_1"/>
    <property type="match status" value="1"/>
</dbReference>
<dbReference type="SUPFAM" id="SSF54292">
    <property type="entry name" value="2Fe-2S ferredoxin-like"/>
    <property type="match status" value="1"/>
</dbReference>
<name>A0A0F9SE76_9ZZZZ</name>
<dbReference type="AlphaFoldDB" id="A0A0F9SE76"/>
<dbReference type="Pfam" id="PF00111">
    <property type="entry name" value="Fer2"/>
    <property type="match status" value="1"/>
</dbReference>
<evidence type="ECO:0000256" key="3">
    <source>
        <dbReference type="ARBA" id="ARBA00023002"/>
    </source>
</evidence>
<dbReference type="FunFam" id="1.10.150.120:FF:000003">
    <property type="entry name" value="Carbon monoxide dehydrogenase, small subunit"/>
    <property type="match status" value="1"/>
</dbReference>
<dbReference type="InterPro" id="IPR051452">
    <property type="entry name" value="Diverse_Oxidoreductases"/>
</dbReference>
<keyword evidence="3" id="KW-0560">Oxidoreductase</keyword>
<protein>
    <recommendedName>
        <fullName evidence="6">2Fe-2S ferredoxin-type domain-containing protein</fullName>
    </recommendedName>
</protein>
<dbReference type="PANTHER" id="PTHR44379:SF2">
    <property type="entry name" value="BLR6218 PROTEIN"/>
    <property type="match status" value="1"/>
</dbReference>
<dbReference type="Gene3D" id="3.10.20.30">
    <property type="match status" value="1"/>
</dbReference>
<dbReference type="InterPro" id="IPR012675">
    <property type="entry name" value="Beta-grasp_dom_sf"/>
</dbReference>
<dbReference type="SUPFAM" id="SSF47741">
    <property type="entry name" value="CO dehydrogenase ISP C-domain like"/>
    <property type="match status" value="1"/>
</dbReference>
<evidence type="ECO:0000256" key="2">
    <source>
        <dbReference type="ARBA" id="ARBA00022723"/>
    </source>
</evidence>
<dbReference type="CDD" id="cd00207">
    <property type="entry name" value="fer2"/>
    <property type="match status" value="1"/>
</dbReference>
<keyword evidence="2" id="KW-0479">Metal-binding</keyword>
<evidence type="ECO:0000256" key="5">
    <source>
        <dbReference type="ARBA" id="ARBA00023014"/>
    </source>
</evidence>
<accession>A0A0F9SE76</accession>
<proteinExistence type="predicted"/>
<dbReference type="GO" id="GO:0016491">
    <property type="term" value="F:oxidoreductase activity"/>
    <property type="evidence" value="ECO:0007669"/>
    <property type="project" value="UniProtKB-KW"/>
</dbReference>
<dbReference type="InterPro" id="IPR002888">
    <property type="entry name" value="2Fe-2S-bd"/>
</dbReference>
<dbReference type="GO" id="GO:0051537">
    <property type="term" value="F:2 iron, 2 sulfur cluster binding"/>
    <property type="evidence" value="ECO:0007669"/>
    <property type="project" value="UniProtKB-KW"/>
</dbReference>
<dbReference type="GO" id="GO:0046872">
    <property type="term" value="F:metal ion binding"/>
    <property type="evidence" value="ECO:0007669"/>
    <property type="project" value="UniProtKB-KW"/>
</dbReference>
<evidence type="ECO:0000313" key="7">
    <source>
        <dbReference type="EMBL" id="KKN60617.1"/>
    </source>
</evidence>
<dbReference type="Gene3D" id="1.10.150.120">
    <property type="entry name" value="[2Fe-2S]-binding domain"/>
    <property type="match status" value="1"/>
</dbReference>
<dbReference type="InterPro" id="IPR036884">
    <property type="entry name" value="2Fe-2S-bd_dom_sf"/>
</dbReference>
<keyword evidence="1" id="KW-0001">2Fe-2S</keyword>
<dbReference type="EMBL" id="LAZR01000689">
    <property type="protein sequence ID" value="KKN60617.1"/>
    <property type="molecule type" value="Genomic_DNA"/>
</dbReference>
<dbReference type="Pfam" id="PF01799">
    <property type="entry name" value="Fer2_2"/>
    <property type="match status" value="1"/>
</dbReference>